<accession>A0A1Y4SKL2</accession>
<reference evidence="2 3" key="1">
    <citation type="journal article" date="2018" name="BMC Genomics">
        <title>Whole genome sequencing and function prediction of 133 gut anaerobes isolated from chicken caecum in pure cultures.</title>
        <authorList>
            <person name="Medvecky M."/>
            <person name="Cejkova D."/>
            <person name="Polansky O."/>
            <person name="Karasova D."/>
            <person name="Kubasova T."/>
            <person name="Cizek A."/>
            <person name="Rychlik I."/>
        </authorList>
    </citation>
    <scope>NUCLEOTIDE SEQUENCE [LARGE SCALE GENOMIC DNA]</scope>
    <source>
        <strain evidence="2 3">An13</strain>
    </source>
</reference>
<evidence type="ECO:0000313" key="3">
    <source>
        <dbReference type="Proteomes" id="UP000195305"/>
    </source>
</evidence>
<protein>
    <recommendedName>
        <fullName evidence="4">KAP NTPase domain-containing protein</fullName>
    </recommendedName>
</protein>
<evidence type="ECO:0008006" key="4">
    <source>
        <dbReference type="Google" id="ProtNLM"/>
    </source>
</evidence>
<evidence type="ECO:0000256" key="1">
    <source>
        <dbReference type="SAM" id="Coils"/>
    </source>
</evidence>
<proteinExistence type="predicted"/>
<feature type="coiled-coil region" evidence="1">
    <location>
        <begin position="325"/>
        <end position="356"/>
    </location>
</feature>
<name>A0A1Y4SKL2_9FIRM</name>
<keyword evidence="1" id="KW-0175">Coiled coil</keyword>
<dbReference type="RefSeq" id="WP_206413998.1">
    <property type="nucleotide sequence ID" value="NZ_NFLJ01000066.1"/>
</dbReference>
<feature type="non-terminal residue" evidence="2">
    <location>
        <position position="1"/>
    </location>
</feature>
<sequence length="872" mass="104501">TSCLLNRDSEINKHEELVMDCLHNLKRNYHHRKESYKTIVDKTYRSDVEYIDEATLIQQQDLEIVDSFNHLIDAMINYKKYLNHSLYRCDDEPLIFFFFDDVDVTAQYCEGIFETFLTFLSNAHIVTFISGDYDLFLQSVTLKLLEKEKIYHYGLDNIYLFGKTEKQYQAIELIKKRAESFLKKVLPPMYRFEIRWLDNEKKSQIKYSKYESNTNIENLWLDKPIKYLLKEVIDKLSDKGKDNDFLVYKHIDIFPYYSVFSRSVRGFINVYLYLVGQINALSNIQQVDNKKKLKFMEEFLQVLLNSKNTYRKNLKNISRYLYIKKGEKNDEYKRLRIDCEELKEIIKLKIEEAQKENHHPYITDEVKDEIQALIMLPLFMNELQNKLFNKYENRYKRIRDKVKNIILYEFVNHFNKNITMFLPGQLDLEEILLLYSFITTRMSMEAIHAMNGDVNHTRKETALYNENNDKKYLVQIMKAIVKIYEGEISTNIFDKQGEKESEQLSVQYDNALYGDVSRRLTCEEEIMEALIRQYEDQNYAWLLYLRNLIINNLSLSSHLYPYTKFYEKILPMFDILYNLYDENEDIQSLRDVIDFCEMLKDVFNDKNLISYINKGNTKDINQFYKEVLNFYCNRIENISYEENSNIPHFVNDLRHCKLIADIYSNNPSPKLNIEKFSEYNFRNQKEVYIELIQDNLESHAFEKIFLSTKMVLDYLELELNKVMIEYSENRLNEFFNELINNAMVMLGTSMNNFDFEKCVYNELLHTSYGRNISNHFMEEMQMYLLHSTKDMDVIDEICNYIYEQVNIFADAIKDANNVNRDLILAQSQFYMYLIPIYIVSTYLYDLNCTNNITEKKFFLNLLGVINEGLENE</sequence>
<dbReference type="AlphaFoldDB" id="A0A1Y4SKL2"/>
<gene>
    <name evidence="2" type="ORF">B5E75_13795</name>
</gene>
<keyword evidence="3" id="KW-1185">Reference proteome</keyword>
<comment type="caution">
    <text evidence="2">The sequence shown here is derived from an EMBL/GenBank/DDBJ whole genome shotgun (WGS) entry which is preliminary data.</text>
</comment>
<dbReference type="Proteomes" id="UP000195305">
    <property type="component" value="Unassembled WGS sequence"/>
</dbReference>
<organism evidence="2 3">
    <name type="scientific">Massilimicrobiota timonensis</name>
    <dbReference type="NCBI Taxonomy" id="1776392"/>
    <lineage>
        <taxon>Bacteria</taxon>
        <taxon>Bacillati</taxon>
        <taxon>Bacillota</taxon>
        <taxon>Erysipelotrichia</taxon>
        <taxon>Erysipelotrichales</taxon>
        <taxon>Erysipelotrichaceae</taxon>
        <taxon>Massilimicrobiota</taxon>
    </lineage>
</organism>
<dbReference type="EMBL" id="NFLJ01000066">
    <property type="protein sequence ID" value="OUQ30404.1"/>
    <property type="molecule type" value="Genomic_DNA"/>
</dbReference>
<evidence type="ECO:0000313" key="2">
    <source>
        <dbReference type="EMBL" id="OUQ30404.1"/>
    </source>
</evidence>